<dbReference type="PANTHER" id="PTHR42887">
    <property type="entry name" value="OS12G0638800 PROTEIN"/>
    <property type="match status" value="1"/>
</dbReference>
<dbReference type="NCBIfam" id="TIGR03862">
    <property type="entry name" value="flavo_PP4765"/>
    <property type="match status" value="1"/>
</dbReference>
<dbReference type="InterPro" id="IPR036188">
    <property type="entry name" value="FAD/NAD-bd_sf"/>
</dbReference>
<sequence>MHEKADEMAADNAAARPALVVGAGPAGLMAAEAMARAGRKVVVHDASPSPARKFLLAGRGGLNLTHSEPLPLLLGRYGAAADRLRPAIEAFPPEALRHWAAELGEETFVGSSGRVFPKSFKATPLLRAWLRRLAALGVALTSRSRFVGFGDGGALRFASPQGEDIIEAAAVVFALGGASWPRLGSDGGWVEAFGAAGVEVRPLAPANCGFLVAWSDHVRGRFAGAPLKTIALRHGDARVRGEAVVTATGLEGGAIYALSARLRDAIAADGGTTLALDFRPDVDEGALAARLVRKPGQSVATVLRKAGLAPVAAALMREAGPLPESPEGLATRAKRCELRLTGAAPIARAISTAGGVAWSEIDDDFMLVRRPGLFVAGEMIDWEAPTGGYLLQACFSTGAAAGRAAARFAAAADLPAAGRAG</sequence>
<dbReference type="InterPro" id="IPR057661">
    <property type="entry name" value="RsdA/BaiN/AoA(So)_Rossmann"/>
</dbReference>
<evidence type="ECO:0008006" key="8">
    <source>
        <dbReference type="Google" id="ProtNLM"/>
    </source>
</evidence>
<dbReference type="AlphaFoldDB" id="A0A366FRL0"/>
<name>A0A366FRL0_9HYPH</name>
<dbReference type="Gene3D" id="2.40.30.10">
    <property type="entry name" value="Translation factors"/>
    <property type="match status" value="1"/>
</dbReference>
<dbReference type="EMBL" id="QNRK01000003">
    <property type="protein sequence ID" value="RBP17314.1"/>
    <property type="molecule type" value="Genomic_DNA"/>
</dbReference>
<evidence type="ECO:0000256" key="3">
    <source>
        <dbReference type="ARBA" id="ARBA00022827"/>
    </source>
</evidence>
<feature type="domain" description="RsdA/BaiN/AoA(So)-like Rossmann fold-like" evidence="4">
    <location>
        <begin position="18"/>
        <end position="403"/>
    </location>
</feature>
<dbReference type="NCBIfam" id="TIGR00275">
    <property type="entry name" value="aminoacetone oxidase family FAD-binding enzyme"/>
    <property type="match status" value="1"/>
</dbReference>
<feature type="domain" description="RsdA/BaiN/AoA(So)-like insert" evidence="5">
    <location>
        <begin position="205"/>
        <end position="350"/>
    </location>
</feature>
<reference evidence="6 7" key="1">
    <citation type="submission" date="2018-06" db="EMBL/GenBank/DDBJ databases">
        <title>Genomic Encyclopedia of Type Strains, Phase IV (KMG-IV): sequencing the most valuable type-strain genomes for metagenomic binning, comparative biology and taxonomic classification.</title>
        <authorList>
            <person name="Goeker M."/>
        </authorList>
    </citation>
    <scope>NUCLEOTIDE SEQUENCE [LARGE SCALE GENOMIC DNA]</scope>
    <source>
        <strain evidence="6 7">DSM 24875</strain>
    </source>
</reference>
<dbReference type="Pfam" id="PF22780">
    <property type="entry name" value="HI0933_like_1st"/>
    <property type="match status" value="1"/>
</dbReference>
<dbReference type="PANTHER" id="PTHR42887:SF1">
    <property type="entry name" value="BLR3961 PROTEIN"/>
    <property type="match status" value="1"/>
</dbReference>
<evidence type="ECO:0000256" key="2">
    <source>
        <dbReference type="ARBA" id="ARBA00022630"/>
    </source>
</evidence>
<evidence type="ECO:0000313" key="6">
    <source>
        <dbReference type="EMBL" id="RBP17314.1"/>
    </source>
</evidence>
<dbReference type="InterPro" id="IPR004792">
    <property type="entry name" value="BaiN-like"/>
</dbReference>
<proteinExistence type="predicted"/>
<keyword evidence="3" id="KW-0274">FAD</keyword>
<gene>
    <name evidence="6" type="ORF">DFR50_103201</name>
</gene>
<evidence type="ECO:0000259" key="4">
    <source>
        <dbReference type="Pfam" id="PF03486"/>
    </source>
</evidence>
<comment type="cofactor">
    <cofactor evidence="1">
        <name>FAD</name>
        <dbReference type="ChEBI" id="CHEBI:57692"/>
    </cofactor>
</comment>
<dbReference type="InterPro" id="IPR055178">
    <property type="entry name" value="RsdA/BaiN/AoA(So)-like_dom"/>
</dbReference>
<dbReference type="Gene3D" id="1.10.8.260">
    <property type="entry name" value="HI0933 insert domain-like"/>
    <property type="match status" value="1"/>
</dbReference>
<evidence type="ECO:0000259" key="5">
    <source>
        <dbReference type="Pfam" id="PF22780"/>
    </source>
</evidence>
<dbReference type="SUPFAM" id="SSF51905">
    <property type="entry name" value="FAD/NAD(P)-binding domain"/>
    <property type="match status" value="1"/>
</dbReference>
<keyword evidence="2" id="KW-0285">Flavoprotein</keyword>
<comment type="caution">
    <text evidence="6">The sequence shown here is derived from an EMBL/GenBank/DDBJ whole genome shotgun (WGS) entry which is preliminary data.</text>
</comment>
<dbReference type="InterPro" id="IPR022460">
    <property type="entry name" value="Flavoprotein_PP4765"/>
</dbReference>
<dbReference type="InterPro" id="IPR023166">
    <property type="entry name" value="BaiN-like_dom_sf"/>
</dbReference>
<evidence type="ECO:0000313" key="7">
    <source>
        <dbReference type="Proteomes" id="UP000253529"/>
    </source>
</evidence>
<evidence type="ECO:0000256" key="1">
    <source>
        <dbReference type="ARBA" id="ARBA00001974"/>
    </source>
</evidence>
<organism evidence="6 7">
    <name type="scientific">Roseiarcus fermentans</name>
    <dbReference type="NCBI Taxonomy" id="1473586"/>
    <lineage>
        <taxon>Bacteria</taxon>
        <taxon>Pseudomonadati</taxon>
        <taxon>Pseudomonadota</taxon>
        <taxon>Alphaproteobacteria</taxon>
        <taxon>Hyphomicrobiales</taxon>
        <taxon>Roseiarcaceae</taxon>
        <taxon>Roseiarcus</taxon>
    </lineage>
</organism>
<keyword evidence="7" id="KW-1185">Reference proteome</keyword>
<dbReference type="SUPFAM" id="SSF160996">
    <property type="entry name" value="HI0933 insert domain-like"/>
    <property type="match status" value="1"/>
</dbReference>
<dbReference type="Pfam" id="PF03486">
    <property type="entry name" value="HI0933_like"/>
    <property type="match status" value="1"/>
</dbReference>
<dbReference type="Proteomes" id="UP000253529">
    <property type="component" value="Unassembled WGS sequence"/>
</dbReference>
<accession>A0A366FRL0</accession>
<protein>
    <recommendedName>
        <fullName evidence="8">NAD(FAD)-utilizing dehydrogenase</fullName>
    </recommendedName>
</protein>
<dbReference type="Gene3D" id="3.50.50.60">
    <property type="entry name" value="FAD/NAD(P)-binding domain"/>
    <property type="match status" value="1"/>
</dbReference>